<dbReference type="InterPro" id="IPR045336">
    <property type="entry name" value="MmgE_PrpD_N"/>
</dbReference>
<dbReference type="Proteomes" id="UP000563050">
    <property type="component" value="Unassembled WGS sequence"/>
</dbReference>
<comment type="similarity">
    <text evidence="1">Belongs to the PrpD family.</text>
</comment>
<dbReference type="InterPro" id="IPR042188">
    <property type="entry name" value="MmgE/PrpD_sf_2"/>
</dbReference>
<evidence type="ECO:0000259" key="2">
    <source>
        <dbReference type="Pfam" id="PF03972"/>
    </source>
</evidence>
<dbReference type="RefSeq" id="WP_183313696.1">
    <property type="nucleotide sequence ID" value="NZ_JACHXQ010000002.1"/>
</dbReference>
<proteinExistence type="inferred from homology"/>
<dbReference type="GO" id="GO:0016829">
    <property type="term" value="F:lyase activity"/>
    <property type="evidence" value="ECO:0007669"/>
    <property type="project" value="InterPro"/>
</dbReference>
<feature type="domain" description="MmgE/PrpD N-terminal" evidence="2">
    <location>
        <begin position="9"/>
        <end position="228"/>
    </location>
</feature>
<evidence type="ECO:0000313" key="5">
    <source>
        <dbReference type="Proteomes" id="UP000563050"/>
    </source>
</evidence>
<comment type="caution">
    <text evidence="4">The sequence shown here is derived from an EMBL/GenBank/DDBJ whole genome shotgun (WGS) entry which is preliminary data.</text>
</comment>
<dbReference type="InterPro" id="IPR036148">
    <property type="entry name" value="MmgE/PrpD_sf"/>
</dbReference>
<dbReference type="PANTHER" id="PTHR16943">
    <property type="entry name" value="2-METHYLCITRATE DEHYDRATASE-RELATED"/>
    <property type="match status" value="1"/>
</dbReference>
<dbReference type="SUPFAM" id="SSF103378">
    <property type="entry name" value="2-methylcitrate dehydratase PrpD"/>
    <property type="match status" value="1"/>
</dbReference>
<dbReference type="InterPro" id="IPR005656">
    <property type="entry name" value="MmgE_PrpD"/>
</dbReference>
<dbReference type="Gene3D" id="1.10.4100.10">
    <property type="entry name" value="2-methylcitrate dehydratase PrpD"/>
    <property type="match status" value="1"/>
</dbReference>
<reference evidence="4 5" key="1">
    <citation type="submission" date="2020-08" db="EMBL/GenBank/DDBJ databases">
        <title>Genomic Encyclopedia of Type Strains, Phase III (KMG-III): the genomes of soil and plant-associated and newly described type strains.</title>
        <authorList>
            <person name="Whitman W."/>
        </authorList>
    </citation>
    <scope>NUCLEOTIDE SEQUENCE [LARGE SCALE GENOMIC DNA]</scope>
    <source>
        <strain evidence="4 5">CECT 7341</strain>
    </source>
</reference>
<evidence type="ECO:0000256" key="1">
    <source>
        <dbReference type="ARBA" id="ARBA00006174"/>
    </source>
</evidence>
<name>A0A7W5DIN5_9GAMM</name>
<dbReference type="InterPro" id="IPR042183">
    <property type="entry name" value="MmgE/PrpD_sf_1"/>
</dbReference>
<dbReference type="Pfam" id="PF03972">
    <property type="entry name" value="MmgE_PrpD_N"/>
    <property type="match status" value="1"/>
</dbReference>
<dbReference type="Pfam" id="PF19305">
    <property type="entry name" value="MmgE_PrpD_C"/>
    <property type="match status" value="1"/>
</dbReference>
<dbReference type="EMBL" id="JACHXQ010000002">
    <property type="protein sequence ID" value="MBB3183640.1"/>
    <property type="molecule type" value="Genomic_DNA"/>
</dbReference>
<gene>
    <name evidence="4" type="ORF">FHR95_001181</name>
</gene>
<feature type="domain" description="MmgE/PrpD C-terminal" evidence="3">
    <location>
        <begin position="255"/>
        <end position="407"/>
    </location>
</feature>
<evidence type="ECO:0000259" key="3">
    <source>
        <dbReference type="Pfam" id="PF19305"/>
    </source>
</evidence>
<keyword evidence="5" id="KW-1185">Reference proteome</keyword>
<accession>A0A7W5DIN5</accession>
<protein>
    <submittedName>
        <fullName evidence="4">2-methylcitrate dehydratase PrpD</fullName>
    </submittedName>
</protein>
<sequence>MTAYPASVDWIRDADLAAFDPALVHQAKRCLLDLCGVAAGATRTELADMARRFVTTQHGGDQPLLFAAGRSSPTGVALHGGWLIDALDAHDGQVLTKGHAGVALLPGLIALPEARHLSGRDFLGLLILGYEVATRAGIALHASSPDYHTSGAWNALGVAAVAGRLMGLDPDRLHHALGIAEFYGPRSQMMRCIDHPTMLKDGSGWGAMTGISAALLARDGFTGAPALTMTAPQVEAVWGDLGQRWYLHEQYFKAYPVCRWAQPAVEAVLTLRERVDDPSTISRIEVVTFHEARRLHVVHPVSTEQAQYSLPWSVACALGRGTLDAEAVTAYDTPELRKLASRVEIIESDAFNACFPAERWATARLHLNDGQIVESMPCEARGNPHNPLSDKELTAKYHALADPLLGDRTATLYDTVMTLEERPASDLLGLLTSAEAD</sequence>
<dbReference type="PANTHER" id="PTHR16943:SF8">
    <property type="entry name" value="2-METHYLCITRATE DEHYDRATASE"/>
    <property type="match status" value="1"/>
</dbReference>
<organism evidence="4 5">
    <name type="scientific">Halomonas fontilapidosi</name>
    <dbReference type="NCBI Taxonomy" id="616675"/>
    <lineage>
        <taxon>Bacteria</taxon>
        <taxon>Pseudomonadati</taxon>
        <taxon>Pseudomonadota</taxon>
        <taxon>Gammaproteobacteria</taxon>
        <taxon>Oceanospirillales</taxon>
        <taxon>Halomonadaceae</taxon>
        <taxon>Halomonas</taxon>
    </lineage>
</organism>
<evidence type="ECO:0000313" key="4">
    <source>
        <dbReference type="EMBL" id="MBB3183640.1"/>
    </source>
</evidence>
<dbReference type="InterPro" id="IPR045337">
    <property type="entry name" value="MmgE_PrpD_C"/>
</dbReference>
<dbReference type="AlphaFoldDB" id="A0A7W5DIN5"/>
<dbReference type="Gene3D" id="3.30.1330.120">
    <property type="entry name" value="2-methylcitrate dehydratase PrpD"/>
    <property type="match status" value="1"/>
</dbReference>